<gene>
    <name evidence="2" type="ORF">METZ01_LOCUS239732</name>
</gene>
<organism evidence="2">
    <name type="scientific">marine metagenome</name>
    <dbReference type="NCBI Taxonomy" id="408172"/>
    <lineage>
        <taxon>unclassified sequences</taxon>
        <taxon>metagenomes</taxon>
        <taxon>ecological metagenomes</taxon>
    </lineage>
</organism>
<dbReference type="EMBL" id="UINC01061369">
    <property type="protein sequence ID" value="SVB86878.1"/>
    <property type="molecule type" value="Genomic_DNA"/>
</dbReference>
<evidence type="ECO:0000256" key="1">
    <source>
        <dbReference type="SAM" id="MobiDB-lite"/>
    </source>
</evidence>
<reference evidence="2" key="1">
    <citation type="submission" date="2018-05" db="EMBL/GenBank/DDBJ databases">
        <authorList>
            <person name="Lanie J.A."/>
            <person name="Ng W.-L."/>
            <person name="Kazmierczak K.M."/>
            <person name="Andrzejewski T.M."/>
            <person name="Davidsen T.M."/>
            <person name="Wayne K.J."/>
            <person name="Tettelin H."/>
            <person name="Glass J.I."/>
            <person name="Rusch D."/>
            <person name="Podicherti R."/>
            <person name="Tsui H.-C.T."/>
            <person name="Winkler M.E."/>
        </authorList>
    </citation>
    <scope>NUCLEOTIDE SEQUENCE</scope>
</reference>
<evidence type="ECO:0000313" key="2">
    <source>
        <dbReference type="EMBL" id="SVB86878.1"/>
    </source>
</evidence>
<dbReference type="AlphaFoldDB" id="A0A382HHU1"/>
<feature type="region of interest" description="Disordered" evidence="1">
    <location>
        <begin position="22"/>
        <end position="44"/>
    </location>
</feature>
<sequence>MKTWLLGVVFVFMILSVGCKTTNNEATSTSDPDETNGTAGGRDY</sequence>
<proteinExistence type="predicted"/>
<dbReference type="PROSITE" id="PS51257">
    <property type="entry name" value="PROKAR_LIPOPROTEIN"/>
    <property type="match status" value="1"/>
</dbReference>
<name>A0A382HHU1_9ZZZZ</name>
<accession>A0A382HHU1</accession>
<protein>
    <submittedName>
        <fullName evidence="2">Uncharacterized protein</fullName>
    </submittedName>
</protein>